<keyword evidence="3" id="KW-1185">Reference proteome</keyword>
<name>A0ABX4HZK3_9GAMM</name>
<evidence type="ECO:0000256" key="1">
    <source>
        <dbReference type="SAM" id="Phobius"/>
    </source>
</evidence>
<organism evidence="2 3">
    <name type="scientific">Microbulbifer flavimaris</name>
    <dbReference type="NCBI Taxonomy" id="1781068"/>
    <lineage>
        <taxon>Bacteria</taxon>
        <taxon>Pseudomonadati</taxon>
        <taxon>Pseudomonadota</taxon>
        <taxon>Gammaproteobacteria</taxon>
        <taxon>Cellvibrionales</taxon>
        <taxon>Microbulbiferaceae</taxon>
        <taxon>Microbulbifer</taxon>
    </lineage>
</organism>
<evidence type="ECO:0000313" key="3">
    <source>
        <dbReference type="Proteomes" id="UP000218427"/>
    </source>
</evidence>
<comment type="caution">
    <text evidence="2">The sequence shown here is derived from an EMBL/GenBank/DDBJ whole genome shotgun (WGS) entry which is preliminary data.</text>
</comment>
<evidence type="ECO:0000313" key="2">
    <source>
        <dbReference type="EMBL" id="PCO05585.1"/>
    </source>
</evidence>
<gene>
    <name evidence="2" type="ORF">AWR36_006095</name>
</gene>
<reference evidence="2" key="1">
    <citation type="submission" date="2017-08" db="EMBL/GenBank/DDBJ databases">
        <title>Microbulbifer marisrubri sp. nov., a halophilic alphaproteobacterium isolated from marine sediment of the Yellow Sea, China.</title>
        <authorList>
            <person name="Zhang G."/>
            <person name="Xiong Q."/>
        </authorList>
    </citation>
    <scope>NUCLEOTIDE SEQUENCE [LARGE SCALE GENOMIC DNA]</scope>
    <source>
        <strain evidence="2">WRN-8</strain>
    </source>
</reference>
<dbReference type="EMBL" id="LRFG02000002">
    <property type="protein sequence ID" value="PCO05585.1"/>
    <property type="molecule type" value="Genomic_DNA"/>
</dbReference>
<keyword evidence="1" id="KW-1133">Transmembrane helix</keyword>
<keyword evidence="1" id="KW-0472">Membrane</keyword>
<accession>A0ABX4HZK3</accession>
<dbReference type="Proteomes" id="UP000218427">
    <property type="component" value="Unassembled WGS sequence"/>
</dbReference>
<feature type="transmembrane region" description="Helical" evidence="1">
    <location>
        <begin position="82"/>
        <end position="106"/>
    </location>
</feature>
<protein>
    <submittedName>
        <fullName evidence="2">Uncharacterized protein</fullName>
    </submittedName>
</protein>
<feature type="transmembrane region" description="Helical" evidence="1">
    <location>
        <begin position="52"/>
        <end position="76"/>
    </location>
</feature>
<keyword evidence="1" id="KW-0812">Transmembrane</keyword>
<proteinExistence type="predicted"/>
<sequence>MVPEPVDQSLRDFFAQGDQPVLVDAFRFRAQLGLGMAAYPLFVRLRWCLRTLLALVVGAVGYGLAFLFWGLTLGVFGRLGVALGLLAGPVGLAVVVALLCVAIYTASVRMLRAVRRAAVVEVPHYIRTPLPELARELGETLAEMLMSIAGDGRLGHTQCQRAVTRYLSRHWGLHPGFARTLVAAQACPSRQGCAGAVARLRALAVAGQIGFDSVARELLTQADRMVDDGCATFQAVAELRAALQWHQH</sequence>